<protein>
    <submittedName>
        <fullName evidence="4">Uncharacterized protein LOC111118292 isoform X1</fullName>
    </submittedName>
</protein>
<evidence type="ECO:0000313" key="4">
    <source>
        <dbReference type="RefSeq" id="XP_022313384.1"/>
    </source>
</evidence>
<sequence>MREGKLTLVVFLGTLAHALVIEDPQSGQSLPAGFRQPTLKSSLDEPAAGSSTFGFGQMSPFSGSSLGANSFGSFPAGSSPVNSPLSFGGGTGSFTTGNNPLNGLNAFGGNSGGFPTGTGTVGGIPGFNAGPGSFPTGNGPASDLMGFSRSGRGFPFDPSSSGSSTFPLSPSGSNPSFGSFPFSPLSPGLSGRLGPSNPLHGASPLGNRVVMVPVHPSHDHDVHHDTHHHDIPVKHDPHHHDIPVKHDPHHHDIPVKHDPHHHDVTVKHESHHVTVKHDPHHHDVPVKRESHHHRVIVKHDPHHHDIPVKHESHHHRVTVKHDPHHHDVPVNPHDPHLHVNPHAGDVVVDDFYSPKHRIGDLVPIGAPGIHPPRPHNGPECQFSGCSIGQECVIAKTILTKSETLCPRAYSGRCVCVPGCIHDQKFIPSAYLKYEGRCSYCKCHPDGRVECKKSKACFAAKNHRAHSRDIPVGGHHDPHSRDIPVGGHRDPHSRDVPVHREVHRGVLRRGRTFSLGGLINQFLRNLF</sequence>
<dbReference type="GeneID" id="111118292"/>
<feature type="region of interest" description="Disordered" evidence="1">
    <location>
        <begin position="148"/>
        <end position="173"/>
    </location>
</feature>
<keyword evidence="3" id="KW-1185">Reference proteome</keyword>
<feature type="compositionally biased region" description="Low complexity" evidence="1">
    <location>
        <begin position="150"/>
        <end position="173"/>
    </location>
</feature>
<gene>
    <name evidence="4" type="primary">LOC111118292</name>
</gene>
<feature type="region of interest" description="Disordered" evidence="1">
    <location>
        <begin position="467"/>
        <end position="494"/>
    </location>
</feature>
<dbReference type="KEGG" id="cvn:111118292"/>
<evidence type="ECO:0000313" key="3">
    <source>
        <dbReference type="Proteomes" id="UP000694844"/>
    </source>
</evidence>
<accession>A0A8B8CDY8</accession>
<dbReference type="OrthoDB" id="10574477at2759"/>
<feature type="signal peptide" evidence="2">
    <location>
        <begin position="1"/>
        <end position="18"/>
    </location>
</feature>
<dbReference type="Proteomes" id="UP000694844">
    <property type="component" value="Chromosome 2"/>
</dbReference>
<feature type="region of interest" description="Disordered" evidence="1">
    <location>
        <begin position="26"/>
        <end position="47"/>
    </location>
</feature>
<proteinExistence type="predicted"/>
<evidence type="ECO:0000256" key="2">
    <source>
        <dbReference type="SAM" id="SignalP"/>
    </source>
</evidence>
<dbReference type="RefSeq" id="XP_022313384.1">
    <property type="nucleotide sequence ID" value="XM_022457676.1"/>
</dbReference>
<reference evidence="4" key="1">
    <citation type="submission" date="2025-08" db="UniProtKB">
        <authorList>
            <consortium name="RefSeq"/>
        </authorList>
    </citation>
    <scope>IDENTIFICATION</scope>
    <source>
        <tissue evidence="4">Whole sample</tissue>
    </source>
</reference>
<evidence type="ECO:0000256" key="1">
    <source>
        <dbReference type="SAM" id="MobiDB-lite"/>
    </source>
</evidence>
<organism evidence="3 4">
    <name type="scientific">Crassostrea virginica</name>
    <name type="common">Eastern oyster</name>
    <dbReference type="NCBI Taxonomy" id="6565"/>
    <lineage>
        <taxon>Eukaryota</taxon>
        <taxon>Metazoa</taxon>
        <taxon>Spiralia</taxon>
        <taxon>Lophotrochozoa</taxon>
        <taxon>Mollusca</taxon>
        <taxon>Bivalvia</taxon>
        <taxon>Autobranchia</taxon>
        <taxon>Pteriomorphia</taxon>
        <taxon>Ostreida</taxon>
        <taxon>Ostreoidea</taxon>
        <taxon>Ostreidae</taxon>
        <taxon>Crassostrea</taxon>
    </lineage>
</organism>
<feature type="compositionally biased region" description="Basic and acidic residues" evidence="1">
    <location>
        <begin position="473"/>
        <end position="494"/>
    </location>
</feature>
<feature type="chain" id="PRO_5034530511" evidence="2">
    <location>
        <begin position="19"/>
        <end position="526"/>
    </location>
</feature>
<keyword evidence="2" id="KW-0732">Signal</keyword>
<dbReference type="AlphaFoldDB" id="A0A8B8CDY8"/>
<name>A0A8B8CDY8_CRAVI</name>